<evidence type="ECO:0000256" key="4">
    <source>
        <dbReference type="ARBA" id="ARBA00022447"/>
    </source>
</evidence>
<keyword evidence="4" id="KW-0160">Chromosomal rearrangement</keyword>
<proteinExistence type="inferred from homology"/>
<comment type="similarity">
    <text evidence="2">Belongs to the IRC6 family.</text>
</comment>
<dbReference type="GO" id="GO:0030674">
    <property type="term" value="F:protein-macromolecule adaptor activity"/>
    <property type="evidence" value="ECO:0007669"/>
    <property type="project" value="TreeGrafter"/>
</dbReference>
<dbReference type="GeneID" id="14498175"/>
<organism evidence="5 6">
    <name type="scientific">Henningerozyma blattae (strain ATCC 34711 / CBS 6284 / DSM 70876 / NBRC 10599 / NRRL Y-10934 / UCD 77-7)</name>
    <name type="common">Yeast</name>
    <name type="synonym">Tetrapisispora blattae</name>
    <dbReference type="NCBI Taxonomy" id="1071380"/>
    <lineage>
        <taxon>Eukaryota</taxon>
        <taxon>Fungi</taxon>
        <taxon>Dikarya</taxon>
        <taxon>Ascomycota</taxon>
        <taxon>Saccharomycotina</taxon>
        <taxon>Saccharomycetes</taxon>
        <taxon>Saccharomycetales</taxon>
        <taxon>Saccharomycetaceae</taxon>
        <taxon>Henningerozyma</taxon>
    </lineage>
</organism>
<dbReference type="EMBL" id="HE806324">
    <property type="protein sequence ID" value="CCH62998.1"/>
    <property type="molecule type" value="Genomic_DNA"/>
</dbReference>
<dbReference type="eggNOG" id="ENOG502S7AE">
    <property type="taxonomic scope" value="Eukaryota"/>
</dbReference>
<dbReference type="HOGENOM" id="CLU_079666_0_0_1"/>
<dbReference type="PANTHER" id="PTHR28043">
    <property type="entry name" value="INCREASED RECOMBINATION CENTERS PROTEIN 6"/>
    <property type="match status" value="1"/>
</dbReference>
<dbReference type="Proteomes" id="UP000002866">
    <property type="component" value="Chromosome 9"/>
</dbReference>
<evidence type="ECO:0000256" key="3">
    <source>
        <dbReference type="ARBA" id="ARBA00015902"/>
    </source>
</evidence>
<evidence type="ECO:0000256" key="1">
    <source>
        <dbReference type="ARBA" id="ARBA00002976"/>
    </source>
</evidence>
<dbReference type="InParanoid" id="I2H9E6"/>
<dbReference type="RefSeq" id="XP_004182517.1">
    <property type="nucleotide sequence ID" value="XM_004182469.1"/>
</dbReference>
<dbReference type="PANTHER" id="PTHR28043:SF1">
    <property type="entry name" value="INCREASED RECOMBINATION CENTERS PROTEIN 6"/>
    <property type="match status" value="1"/>
</dbReference>
<name>I2H9E6_HENB6</name>
<dbReference type="STRING" id="1071380.I2H9E6"/>
<accession>I2H9E6</accession>
<dbReference type="FunCoup" id="I2H9E6">
    <property type="interactions" value="27"/>
</dbReference>
<protein>
    <recommendedName>
        <fullName evidence="3">Increased recombination centers protein 6</fullName>
    </recommendedName>
</protein>
<dbReference type="GO" id="GO:0016192">
    <property type="term" value="P:vesicle-mediated transport"/>
    <property type="evidence" value="ECO:0007669"/>
    <property type="project" value="InterPro"/>
</dbReference>
<dbReference type="AlphaFoldDB" id="I2H9E6"/>
<evidence type="ECO:0000256" key="2">
    <source>
        <dbReference type="ARBA" id="ARBA00007973"/>
    </source>
</evidence>
<comment type="function">
    <text evidence="1">Involved in gross chromosomal rearrangements (GCRs) and telomere healing.</text>
</comment>
<sequence>MQCMPDIENLNIIKDLEWNTKYYRAKFDLYIDEITDFDEWIAEFQNEEYEMLRLILAGVIYIDSDYIQHSQLEKFNRTICQKNSFLVWYIHNKKLGNTLLQKELDGINEELISGTSVCELIRHSEEKDLRNEYGDMVGLGRLHEIIDTYPWRNAYLKNKSSRNSKVGTANDEAELHSKKDTSADEFQNILAQLMQAKNHFSILTDQDENTADLFAQETADKLAALLLDEGEK</sequence>
<reference evidence="5 6" key="1">
    <citation type="journal article" date="2011" name="Proc. Natl. Acad. Sci. U.S.A.">
        <title>Evolutionary erosion of yeast sex chromosomes by mating-type switching accidents.</title>
        <authorList>
            <person name="Gordon J.L."/>
            <person name="Armisen D."/>
            <person name="Proux-Wera E."/>
            <person name="Oheigeartaigh S.S."/>
            <person name="Byrne K.P."/>
            <person name="Wolfe K.H."/>
        </authorList>
    </citation>
    <scope>NUCLEOTIDE SEQUENCE [LARGE SCALE GENOMIC DNA]</scope>
    <source>
        <strain evidence="6">ATCC 34711 / CBS 6284 / DSM 70876 / NBRC 10599 / NRRL Y-10934 / UCD 77-7</strain>
    </source>
</reference>
<keyword evidence="6" id="KW-1185">Reference proteome</keyword>
<evidence type="ECO:0000313" key="5">
    <source>
        <dbReference type="EMBL" id="CCH62998.1"/>
    </source>
</evidence>
<gene>
    <name evidence="5" type="primary">TBLA0I03450</name>
    <name evidence="5" type="ORF">TBLA_0I03450</name>
</gene>
<dbReference type="InterPro" id="IPR034627">
    <property type="entry name" value="Irc6"/>
</dbReference>
<dbReference type="KEGG" id="tbl:TBLA_0I03450"/>
<dbReference type="OrthoDB" id="10261384at2759"/>
<dbReference type="Gene3D" id="3.40.50.11960">
    <property type="match status" value="1"/>
</dbReference>
<evidence type="ECO:0000313" key="6">
    <source>
        <dbReference type="Proteomes" id="UP000002866"/>
    </source>
</evidence>